<dbReference type="SUPFAM" id="SSF50692">
    <property type="entry name" value="ADC-like"/>
    <property type="match status" value="1"/>
</dbReference>
<feature type="domain" description="Molybdopterin dinucleotide-binding" evidence="8">
    <location>
        <begin position="581"/>
        <end position="652"/>
    </location>
</feature>
<evidence type="ECO:0000313" key="9">
    <source>
        <dbReference type="EMBL" id="UWX05680.1"/>
    </source>
</evidence>
<evidence type="ECO:0000259" key="8">
    <source>
        <dbReference type="Pfam" id="PF01568"/>
    </source>
</evidence>
<proteinExistence type="inferred from homology"/>
<evidence type="ECO:0000259" key="7">
    <source>
        <dbReference type="Pfam" id="PF00384"/>
    </source>
</evidence>
<dbReference type="PANTHER" id="PTHR43742:SF9">
    <property type="entry name" value="TETRATHIONATE REDUCTASE SUBUNIT A"/>
    <property type="match status" value="1"/>
</dbReference>
<dbReference type="Gene3D" id="3.40.50.740">
    <property type="match status" value="1"/>
</dbReference>
<dbReference type="Gene3D" id="2.40.40.20">
    <property type="match status" value="1"/>
</dbReference>
<evidence type="ECO:0000313" key="10">
    <source>
        <dbReference type="Proteomes" id="UP001058120"/>
    </source>
</evidence>
<dbReference type="EMBL" id="CP065938">
    <property type="protein sequence ID" value="UWX05680.1"/>
    <property type="molecule type" value="Genomic_DNA"/>
</dbReference>
<protein>
    <submittedName>
        <fullName evidence="9">Molybdopterin-dependent oxidoreductase</fullName>
    </submittedName>
</protein>
<dbReference type="Proteomes" id="UP001058120">
    <property type="component" value="Chromosome"/>
</dbReference>
<keyword evidence="6" id="KW-0560">Oxidoreductase</keyword>
<accession>A0ABY5Y0V1</accession>
<keyword evidence="2" id="KW-0408">Iron</keyword>
<evidence type="ECO:0000256" key="5">
    <source>
        <dbReference type="ARBA" id="ARBA00022729"/>
    </source>
</evidence>
<dbReference type="InterPro" id="IPR053557">
    <property type="entry name" value="Molybdopterin-Qrc_component"/>
</dbReference>
<dbReference type="Gene3D" id="3.40.228.10">
    <property type="entry name" value="Dimethylsulfoxide Reductase, domain 2"/>
    <property type="match status" value="1"/>
</dbReference>
<evidence type="ECO:0000256" key="3">
    <source>
        <dbReference type="ARBA" id="ARBA00022505"/>
    </source>
</evidence>
<organism evidence="9 10">
    <name type="scientific">Taurinivorans muris</name>
    <dbReference type="NCBI Taxonomy" id="2787751"/>
    <lineage>
        <taxon>Bacteria</taxon>
        <taxon>Pseudomonadati</taxon>
        <taxon>Thermodesulfobacteriota</taxon>
        <taxon>Desulfovibrionia</taxon>
        <taxon>Desulfovibrionales</taxon>
        <taxon>Desulfovibrionaceae</taxon>
        <taxon>Taurinivorans</taxon>
    </lineage>
</organism>
<feature type="domain" description="Molybdopterin oxidoreductase" evidence="7">
    <location>
        <begin position="103"/>
        <end position="487"/>
    </location>
</feature>
<evidence type="ECO:0000256" key="4">
    <source>
        <dbReference type="ARBA" id="ARBA00022723"/>
    </source>
</evidence>
<keyword evidence="2" id="KW-0004">4Fe-4S</keyword>
<dbReference type="PANTHER" id="PTHR43742">
    <property type="entry name" value="TRIMETHYLAMINE-N-OXIDE REDUCTASE"/>
    <property type="match status" value="1"/>
</dbReference>
<dbReference type="Pfam" id="PF01568">
    <property type="entry name" value="Molydop_binding"/>
    <property type="match status" value="1"/>
</dbReference>
<sequence>MQRRGFLKFALGGTVGLAASPAIWTTLYDLAYWTQNWGWIPRLQNGEDLSVATVSKLDGTPLKVRVVDGRVINTSGNKDNAYSAGGLTPLAASEAQLLYAESRIKRPLKRGPDGGYAYTSWEDAESILKEKTRNAQGSLAFLTSDSSSSLNDIFSAFTAENGSRDFFFMPSDEQAAAVAWNTVGGSGSLGYDIANSDCILAVGANFMDSWGTVAHNRAVFKETHPTGENAEQAIYYAGAMQNNTAVVADTWLPVKPGTEEIFLGAVLSELIKNNIMADSSLSALASRYSIEEAGKACGTDTEQMKKLVSALKNANRPLVFAGTTEGQSLGSTVHMLAIAINAVLGRINQDGGMVALPEREPLLPSAQRYSDIFARNFVAYSMQIANGMANAPKLLFINDANPVYALSKDAQVKECLAKIDYTVCFAAHWNETCAECDLVLPAAHGLERFDDVYTPYGSGNINWTLAKPVTAPRYQARPVGELILALADELGLSLGVNDIPSLLEMRANALHADFKEYLESGDTYQEAFHDFSVPTLNFMPLHSKQAKAPLSEIALHTYINSAAGNPSTGIPPYANRAITEYQLQDGLCVAQMNKATAQKLGLADKQKAVLETKNGSMPVLVRFYEGVMPDVVAVMAGLGHTGFDRFSVNKGNNILEITQIDMEAGSDLPVWLSAVNVVKG</sequence>
<dbReference type="InterPro" id="IPR009010">
    <property type="entry name" value="Asp_de-COase-like_dom_sf"/>
</dbReference>
<evidence type="ECO:0000256" key="6">
    <source>
        <dbReference type="ARBA" id="ARBA00023002"/>
    </source>
</evidence>
<dbReference type="InterPro" id="IPR006656">
    <property type="entry name" value="Mopterin_OxRdtase"/>
</dbReference>
<evidence type="ECO:0000256" key="1">
    <source>
        <dbReference type="ARBA" id="ARBA00010312"/>
    </source>
</evidence>
<keyword evidence="5" id="KW-0732">Signal</keyword>
<keyword evidence="10" id="KW-1185">Reference proteome</keyword>
<reference evidence="9" key="1">
    <citation type="submission" date="2020-12" db="EMBL/GenBank/DDBJ databases">
        <title>Taurinivorans muris gen. nov., sp. nov., fundamental and realized metabolic niche of a ubiquitous sulfidogenic bacterium in the murine intestine.</title>
        <authorList>
            <person name="Ye H."/>
            <person name="Hanson B.T."/>
            <person name="Loy A."/>
        </authorList>
    </citation>
    <scope>NUCLEOTIDE SEQUENCE</scope>
    <source>
        <strain evidence="9">LT0009</strain>
    </source>
</reference>
<dbReference type="RefSeq" id="WP_334315268.1">
    <property type="nucleotide sequence ID" value="NZ_CP065938.1"/>
</dbReference>
<dbReference type="InterPro" id="IPR006657">
    <property type="entry name" value="MoPterin_dinucl-bd_dom"/>
</dbReference>
<evidence type="ECO:0000256" key="2">
    <source>
        <dbReference type="ARBA" id="ARBA00022485"/>
    </source>
</evidence>
<dbReference type="Gene3D" id="3.30.200.210">
    <property type="match status" value="1"/>
</dbReference>
<keyword evidence="3" id="KW-0500">Molybdenum</keyword>
<keyword evidence="4" id="KW-0479">Metal-binding</keyword>
<dbReference type="Pfam" id="PF00384">
    <property type="entry name" value="Molybdopterin"/>
    <property type="match status" value="1"/>
</dbReference>
<dbReference type="NCBIfam" id="NF041783">
    <property type="entry name" value="mnquin_red_QrcB"/>
    <property type="match status" value="1"/>
</dbReference>
<dbReference type="SUPFAM" id="SSF53706">
    <property type="entry name" value="Formate dehydrogenase/DMSO reductase, domains 1-3"/>
    <property type="match status" value="1"/>
</dbReference>
<gene>
    <name evidence="9" type="ORF">JBF11_09600</name>
</gene>
<name>A0ABY5Y0V1_9BACT</name>
<comment type="similarity">
    <text evidence="1">Belongs to the prokaryotic molybdopterin-containing oxidoreductase family.</text>
</comment>
<dbReference type="InterPro" id="IPR050612">
    <property type="entry name" value="Prok_Mopterin_Oxidored"/>
</dbReference>
<keyword evidence="2" id="KW-0411">Iron-sulfur</keyword>